<proteinExistence type="predicted"/>
<keyword evidence="4 7" id="KW-0443">Lipid metabolism</keyword>
<dbReference type="Gene3D" id="1.25.40.20">
    <property type="entry name" value="Ankyrin repeat-containing domain"/>
    <property type="match status" value="1"/>
</dbReference>
<dbReference type="GO" id="GO:0005739">
    <property type="term" value="C:mitochondrion"/>
    <property type="evidence" value="ECO:0007669"/>
    <property type="project" value="TreeGrafter"/>
</dbReference>
<dbReference type="InterPro" id="IPR036770">
    <property type="entry name" value="Ankyrin_rpt-contain_sf"/>
</dbReference>
<evidence type="ECO:0000256" key="6">
    <source>
        <dbReference type="PROSITE-ProRule" id="PRU00023"/>
    </source>
</evidence>
<dbReference type="Gene3D" id="3.40.1090.10">
    <property type="entry name" value="Cytosolic phospholipase A2 catalytic domain"/>
    <property type="match status" value="1"/>
</dbReference>
<feature type="repeat" description="ANK" evidence="6">
    <location>
        <begin position="157"/>
        <end position="189"/>
    </location>
</feature>
<feature type="active site" description="Nucleophile" evidence="7">
    <location>
        <position position="369"/>
    </location>
</feature>
<feature type="short sequence motif" description="GXSXG" evidence="7">
    <location>
        <begin position="367"/>
        <end position="371"/>
    </location>
</feature>
<dbReference type="GeneID" id="105312890"/>
<feature type="short sequence motif" description="DGA/G" evidence="7">
    <location>
        <begin position="488"/>
        <end position="490"/>
    </location>
</feature>
<comment type="catalytic activity">
    <reaction evidence="5">
        <text>a 1,2-diacyl-sn-glycero-3-phosphocholine + H2O = a 1-acyl-sn-glycero-3-phosphocholine + a fatty acid + H(+)</text>
        <dbReference type="Rhea" id="RHEA:15801"/>
        <dbReference type="ChEBI" id="CHEBI:15377"/>
        <dbReference type="ChEBI" id="CHEBI:15378"/>
        <dbReference type="ChEBI" id="CHEBI:28868"/>
        <dbReference type="ChEBI" id="CHEBI:57643"/>
        <dbReference type="ChEBI" id="CHEBI:58168"/>
        <dbReference type="EC" id="3.1.1.4"/>
    </reaction>
    <physiologicalReaction direction="left-to-right" evidence="5">
        <dbReference type="Rhea" id="RHEA:15802"/>
    </physiologicalReaction>
</comment>
<evidence type="ECO:0000256" key="7">
    <source>
        <dbReference type="PROSITE-ProRule" id="PRU01161"/>
    </source>
</evidence>
<dbReference type="SUPFAM" id="SSF52151">
    <property type="entry name" value="FabD/lysophospholipase-like"/>
    <property type="match status" value="1"/>
</dbReference>
<dbReference type="AlphaFoldDB" id="A0AAN0IMH7"/>
<evidence type="ECO:0000256" key="5">
    <source>
        <dbReference type="ARBA" id="ARBA00023422"/>
    </source>
</evidence>
<dbReference type="GO" id="GO:0016042">
    <property type="term" value="P:lipid catabolic process"/>
    <property type="evidence" value="ECO:0007669"/>
    <property type="project" value="UniProtKB-UniRule"/>
</dbReference>
<dbReference type="KEGG" id="aqu:105312890"/>
<dbReference type="InterPro" id="IPR002110">
    <property type="entry name" value="Ankyrin_rpt"/>
</dbReference>
<evidence type="ECO:0000256" key="3">
    <source>
        <dbReference type="ARBA" id="ARBA00023043"/>
    </source>
</evidence>
<dbReference type="EnsemblMetazoa" id="XM_011405882.2">
    <property type="protein sequence ID" value="XP_011404184.2"/>
    <property type="gene ID" value="LOC105312890"/>
</dbReference>
<dbReference type="GO" id="GO:2000304">
    <property type="term" value="P:positive regulation of ceramide biosynthetic process"/>
    <property type="evidence" value="ECO:0007669"/>
    <property type="project" value="TreeGrafter"/>
</dbReference>
<dbReference type="Pfam" id="PF01734">
    <property type="entry name" value="Patatin"/>
    <property type="match status" value="1"/>
</dbReference>
<organism evidence="9 10">
    <name type="scientific">Amphimedon queenslandica</name>
    <name type="common">Sponge</name>
    <dbReference type="NCBI Taxonomy" id="400682"/>
    <lineage>
        <taxon>Eukaryota</taxon>
        <taxon>Metazoa</taxon>
        <taxon>Porifera</taxon>
        <taxon>Demospongiae</taxon>
        <taxon>Heteroscleromorpha</taxon>
        <taxon>Haplosclerida</taxon>
        <taxon>Niphatidae</taxon>
        <taxon>Amphimedon</taxon>
    </lineage>
</organism>
<evidence type="ECO:0000259" key="8">
    <source>
        <dbReference type="PROSITE" id="PS51635"/>
    </source>
</evidence>
<sequence>MHLTLFFEIMDEEPPELLVTNFETLPNENDPFGRFSSDDKTEDKAPIVTTLHRRPAVRKKVSTETYGEPRFMDEQPEHLDLSQSMKELKLHYPENSEKLLKYIKGRNFDLVQRDHNGYTPLHAIVSSSRCDRIECLLILMVHSEYGTVLIDMLGGKNNQTALHIAVQLRNIEIVKILLAFGADINAFDGLNRTPLDTISTKETELSHEAILSLLKSLDAKSYQSIKKSVQLGQRSRLWSISSHSSLNKEDKCKKTGQALGGRHFALEEYMSDLEISQKLEKYLSAQFATYSDIWDHHFQFALGLQQFELQGWKTTCNPAIRFQVQGGSRILFLDGGGMRGLIQIEILAMLEKCTGRQTIDLFDWIIGTSTGGIVALGLVYGKKTLAELRQVYFKLKEDIFSKTGFGIGYNTEALELILKENFDSNIRMSDIKEPKVLISAVMKKTTNLNLTFFNNCFNDEFSNELVWKVARYTSAAPMNFSECDGYVDGGVLANNPSEYGLTAIQNYHRSEGIKLNLCCVVSIGTGKFPAAILGSTDAHEGIFHLLSLKKKASNLMTLITKALVESEDVADNSRSRCKEQQIPFYRFSPRLDVEVQSGETNVDVLLEMLMKTKFQIADEWRNEIKDLTLLFSRMETYDEQKRQQRLKDRRQRHAFRFKENDENELFD</sequence>
<dbReference type="PROSITE" id="PS50297">
    <property type="entry name" value="ANK_REP_REGION"/>
    <property type="match status" value="1"/>
</dbReference>
<dbReference type="Pfam" id="PF12796">
    <property type="entry name" value="Ank_2"/>
    <property type="match status" value="1"/>
</dbReference>
<name>A0AAN0IMH7_AMPQE</name>
<dbReference type="PROSITE" id="PS51635">
    <property type="entry name" value="PNPLA"/>
    <property type="match status" value="1"/>
</dbReference>
<keyword evidence="7" id="KW-0378">Hydrolase</keyword>
<feature type="domain" description="PNPLA" evidence="8">
    <location>
        <begin position="331"/>
        <end position="501"/>
    </location>
</feature>
<dbReference type="GO" id="GO:0047499">
    <property type="term" value="F:calcium-independent phospholipase A2 activity"/>
    <property type="evidence" value="ECO:0007669"/>
    <property type="project" value="InterPro"/>
</dbReference>
<dbReference type="InterPro" id="IPR002641">
    <property type="entry name" value="PNPLA_dom"/>
</dbReference>
<reference evidence="9" key="2">
    <citation type="submission" date="2024-06" db="UniProtKB">
        <authorList>
            <consortium name="EnsemblMetazoa"/>
        </authorList>
    </citation>
    <scope>IDENTIFICATION</scope>
</reference>
<dbReference type="EC" id="3.1.1.4" evidence="1"/>
<dbReference type="GO" id="GO:0052816">
    <property type="term" value="F:long-chain fatty acyl-CoA hydrolase activity"/>
    <property type="evidence" value="ECO:0007669"/>
    <property type="project" value="TreeGrafter"/>
</dbReference>
<feature type="active site" description="Proton acceptor" evidence="7">
    <location>
        <position position="488"/>
    </location>
</feature>
<protein>
    <recommendedName>
        <fullName evidence="1">phospholipase A2</fullName>
        <ecNumber evidence="1">3.1.1.4</ecNumber>
    </recommendedName>
</protein>
<evidence type="ECO:0000256" key="2">
    <source>
        <dbReference type="ARBA" id="ARBA00022737"/>
    </source>
</evidence>
<dbReference type="PROSITE" id="PS50088">
    <property type="entry name" value="ANK_REPEAT"/>
    <property type="match status" value="1"/>
</dbReference>
<dbReference type="SUPFAM" id="SSF48403">
    <property type="entry name" value="Ankyrin repeat"/>
    <property type="match status" value="1"/>
</dbReference>
<keyword evidence="10" id="KW-1185">Reference proteome</keyword>
<evidence type="ECO:0000313" key="9">
    <source>
        <dbReference type="EnsemblMetazoa" id="XP_011404184.2"/>
    </source>
</evidence>
<evidence type="ECO:0000256" key="1">
    <source>
        <dbReference type="ARBA" id="ARBA00013278"/>
    </source>
</evidence>
<dbReference type="Proteomes" id="UP000007879">
    <property type="component" value="Unassembled WGS sequence"/>
</dbReference>
<keyword evidence="3 6" id="KW-0040">ANK repeat</keyword>
<keyword evidence="7" id="KW-0442">Lipid degradation</keyword>
<evidence type="ECO:0000313" key="10">
    <source>
        <dbReference type="Proteomes" id="UP000007879"/>
    </source>
</evidence>
<dbReference type="SMART" id="SM00248">
    <property type="entry name" value="ANK"/>
    <property type="match status" value="2"/>
</dbReference>
<dbReference type="RefSeq" id="XP_011404184.2">
    <property type="nucleotide sequence ID" value="XM_011405882.2"/>
</dbReference>
<dbReference type="InterPro" id="IPR016035">
    <property type="entry name" value="Acyl_Trfase/lysoPLipase"/>
</dbReference>
<reference evidence="10" key="1">
    <citation type="journal article" date="2010" name="Nature">
        <title>The Amphimedon queenslandica genome and the evolution of animal complexity.</title>
        <authorList>
            <person name="Srivastava M."/>
            <person name="Simakov O."/>
            <person name="Chapman J."/>
            <person name="Fahey B."/>
            <person name="Gauthier M.E."/>
            <person name="Mitros T."/>
            <person name="Richards G.S."/>
            <person name="Conaco C."/>
            <person name="Dacre M."/>
            <person name="Hellsten U."/>
            <person name="Larroux C."/>
            <person name="Putnam N.H."/>
            <person name="Stanke M."/>
            <person name="Adamska M."/>
            <person name="Darling A."/>
            <person name="Degnan S.M."/>
            <person name="Oakley T.H."/>
            <person name="Plachetzki D.C."/>
            <person name="Zhai Y."/>
            <person name="Adamski M."/>
            <person name="Calcino A."/>
            <person name="Cummins S.F."/>
            <person name="Goodstein D.M."/>
            <person name="Harris C."/>
            <person name="Jackson D.J."/>
            <person name="Leys S.P."/>
            <person name="Shu S."/>
            <person name="Woodcroft B.J."/>
            <person name="Vervoort M."/>
            <person name="Kosik K.S."/>
            <person name="Manning G."/>
            <person name="Degnan B.M."/>
            <person name="Rokhsar D.S."/>
        </authorList>
    </citation>
    <scope>NUCLEOTIDE SEQUENCE [LARGE SCALE GENOMIC DNA]</scope>
</reference>
<dbReference type="InterPro" id="IPR047148">
    <property type="entry name" value="PLPL9"/>
</dbReference>
<dbReference type="PANTHER" id="PTHR24139:SF35">
    <property type="entry name" value="PNPLA DOMAIN-CONTAINING PROTEIN"/>
    <property type="match status" value="1"/>
</dbReference>
<feature type="short sequence motif" description="GXGXXG" evidence="7">
    <location>
        <begin position="335"/>
        <end position="340"/>
    </location>
</feature>
<evidence type="ECO:0000256" key="4">
    <source>
        <dbReference type="ARBA" id="ARBA00023098"/>
    </source>
</evidence>
<keyword evidence="2" id="KW-0677">Repeat</keyword>
<dbReference type="PANTHER" id="PTHR24139">
    <property type="entry name" value="CALCIUM-INDEPENDENT PHOSPHOLIPASE A2"/>
    <property type="match status" value="1"/>
</dbReference>
<accession>A0AAN0IMH7</accession>